<keyword evidence="3" id="KW-1185">Reference proteome</keyword>
<evidence type="ECO:0000313" key="2">
    <source>
        <dbReference type="EMBL" id="BCL59963.1"/>
    </source>
</evidence>
<reference evidence="2" key="1">
    <citation type="submission" date="2020-09" db="EMBL/GenBank/DDBJ databases">
        <title>Desulfogranum mesoprofundum gen. nov., sp. nov., a novel mesophilic, sulfate-reducing chemolithoautotroph isolated from a deep-sea hydrothermal vent chimney in the Suiyo Seamount.</title>
        <authorList>
            <person name="Hashimoto Y."/>
            <person name="Nakagawa S."/>
        </authorList>
    </citation>
    <scope>NUCLEOTIDE SEQUENCE</scope>
    <source>
        <strain evidence="2">KT2</strain>
    </source>
</reference>
<proteinExistence type="predicted"/>
<evidence type="ECO:0000313" key="3">
    <source>
        <dbReference type="Proteomes" id="UP000826725"/>
    </source>
</evidence>
<dbReference type="Pfam" id="PF25209">
    <property type="entry name" value="Phage_capsid_4"/>
    <property type="match status" value="1"/>
</dbReference>
<sequence length="530" mass="56745">MNEKLRKFLEANGLRADATEQQAWDLYYQLKDDGIDLPGIDPGQRSAPGDPGETGGRGDGNGDSDPGPGAGDPAAVQTSQAGSRSYSKEELDEIVNQQTVRALAADAERRSAVQSLINVAGVADLDNGDFARSLVNNPEITAERASNLILTELQKRNKPLGTGTMSAQVGMEAGEKLRSAVTHGLMMRSGIAVEEPAAGAGEFRGRSLLEICRELLEMDGVNCRAMSRLEIAGRALAANSTSDFPHIFAALVNKTLLAAYNEWPATWRPFVAVTSAMDFKEIHAIKLSGSPDLKGLGENGEYKRAEFSDAQESYKIITKGILVALTRQMIINDDLRAFTRIPQLFGVSARRFESAAVYALITGNPTMSDGKALFHADHKNLASSGTALTSASLGVGRAAMRKQKGLAGESIDVQPAFLLTPVVKETDAEVLLRSSALPESNMSAGVHNPWAGKLTPIADPLLDAASETAWYLLAHPNQVPVIEAAYLEGEEQPYVEEQIDFKSDALEIKCRHDFGTGVVDHVGAYKNPGA</sequence>
<feature type="compositionally biased region" description="Low complexity" evidence="1">
    <location>
        <begin position="36"/>
        <end position="51"/>
    </location>
</feature>
<protein>
    <recommendedName>
        <fullName evidence="4">Bacteriophage Mu GpT domain-containing protein</fullName>
    </recommendedName>
</protein>
<dbReference type="Proteomes" id="UP000826725">
    <property type="component" value="Chromosome"/>
</dbReference>
<dbReference type="AlphaFoldDB" id="A0A8D5FJE8"/>
<feature type="compositionally biased region" description="Low complexity" evidence="1">
    <location>
        <begin position="63"/>
        <end position="75"/>
    </location>
</feature>
<gene>
    <name evidence="2" type="ORF">DGMP_06560</name>
</gene>
<evidence type="ECO:0008006" key="4">
    <source>
        <dbReference type="Google" id="ProtNLM"/>
    </source>
</evidence>
<name>A0A8D5FJE8_9BACT</name>
<feature type="compositionally biased region" description="Polar residues" evidence="1">
    <location>
        <begin position="76"/>
        <end position="85"/>
    </location>
</feature>
<dbReference type="EMBL" id="AP024086">
    <property type="protein sequence ID" value="BCL59963.1"/>
    <property type="molecule type" value="Genomic_DNA"/>
</dbReference>
<feature type="region of interest" description="Disordered" evidence="1">
    <location>
        <begin position="35"/>
        <end position="90"/>
    </location>
</feature>
<dbReference type="KEGG" id="dbk:DGMP_06560"/>
<dbReference type="RefSeq" id="WP_228856138.1">
    <property type="nucleotide sequence ID" value="NZ_AP024086.1"/>
</dbReference>
<feature type="compositionally biased region" description="Gly residues" evidence="1">
    <location>
        <begin position="52"/>
        <end position="61"/>
    </location>
</feature>
<organism evidence="2 3">
    <name type="scientific">Desulfomarina profundi</name>
    <dbReference type="NCBI Taxonomy" id="2772557"/>
    <lineage>
        <taxon>Bacteria</taxon>
        <taxon>Pseudomonadati</taxon>
        <taxon>Thermodesulfobacteriota</taxon>
        <taxon>Desulfobulbia</taxon>
        <taxon>Desulfobulbales</taxon>
        <taxon>Desulfobulbaceae</taxon>
        <taxon>Desulfomarina</taxon>
    </lineage>
</organism>
<evidence type="ECO:0000256" key="1">
    <source>
        <dbReference type="SAM" id="MobiDB-lite"/>
    </source>
</evidence>
<accession>A0A8D5FJE8</accession>